<dbReference type="PANTHER" id="PTHR43873:SF1">
    <property type="entry name" value="COBYRINATE A,C-DIAMIDE SYNTHASE"/>
    <property type="match status" value="1"/>
</dbReference>
<dbReference type="InterPro" id="IPR002586">
    <property type="entry name" value="CobQ/CobB/MinD/ParA_Nub-bd_dom"/>
</dbReference>
<feature type="active site" description="Nucleophile" evidence="7">
    <location>
        <position position="320"/>
    </location>
</feature>
<evidence type="ECO:0000256" key="3">
    <source>
        <dbReference type="ARBA" id="ARBA00022741"/>
    </source>
</evidence>
<protein>
    <recommendedName>
        <fullName evidence="7">Cobyrinate a,c-diamide synthase</fullName>
        <ecNumber evidence="7">6.3.5.11</ecNumber>
    </recommendedName>
    <alternativeName>
        <fullName evidence="7">Cobyrinic acid a,c-diamide synthetase</fullName>
    </alternativeName>
</protein>
<dbReference type="NCBIfam" id="NF002204">
    <property type="entry name" value="PRK01077.1"/>
    <property type="match status" value="1"/>
</dbReference>
<dbReference type="InterPro" id="IPR011698">
    <property type="entry name" value="GATase_3"/>
</dbReference>
<keyword evidence="7" id="KW-0169">Cobalamin biosynthesis</keyword>
<dbReference type="RefSeq" id="WP_072830164.1">
    <property type="nucleotide sequence ID" value="NZ_FQXP01000003.1"/>
</dbReference>
<dbReference type="UniPathway" id="UPA00148">
    <property type="reaction ID" value="UER00231"/>
</dbReference>
<keyword evidence="11" id="KW-1185">Reference proteome</keyword>
<reference evidence="10 11" key="1">
    <citation type="submission" date="2016-11" db="EMBL/GenBank/DDBJ databases">
        <authorList>
            <person name="Jaros S."/>
            <person name="Januszkiewicz K."/>
            <person name="Wedrychowicz H."/>
        </authorList>
    </citation>
    <scope>NUCLEOTIDE SEQUENCE [LARGE SCALE GENOMIC DNA]</scope>
    <source>
        <strain evidence="10 11">DSM 3089</strain>
    </source>
</reference>
<evidence type="ECO:0000256" key="7">
    <source>
        <dbReference type="HAMAP-Rule" id="MF_00027"/>
    </source>
</evidence>
<dbReference type="InterPro" id="IPR004484">
    <property type="entry name" value="CbiA/CobB_synth"/>
</dbReference>
<comment type="cofactor">
    <cofactor evidence="1 7">
        <name>Mg(2+)</name>
        <dbReference type="ChEBI" id="CHEBI:18420"/>
    </cofactor>
</comment>
<evidence type="ECO:0000256" key="6">
    <source>
        <dbReference type="ARBA" id="ARBA00022962"/>
    </source>
</evidence>
<sequence length="442" mass="50007">MKGILISSNASGGGKTTITLGLMKAFKNRGYKIQGYKVGPDYIDPAFHSKITGTTSRNLDLHLMGEEGVKASFSRGKGDLAIVEGVMGFYDGKGIGEESSTYEIAELLNLPTVLVLSPKAQVATLCAQINGIRDYKNANIAGVILNNISPSYYMLLKKAIETNCNMPVFGYLPTDNRLSLESRHLGLVQSSEIKDIEEKIEICAKLLEEKVDLDRLYESFVETKKYKDTFHLKRENLRIGVTYDKAFSFYYKENLELLEEIGEVIYFSPMMDKELPKNLDFIYFGGGYPEVFMKELKENISMRESILSALENGVKAYAECGGLMYLTQAIYSLDEEACHRKDLVSFYEGSTYMSTKLQNFGYAKIVINKENDLLPLGLKINCHEFHKSYVDLKEEKIYEVRKESFTGKLKTWQCGYVKNNTLGAYAHVHFFGNLEFINELLK</sequence>
<dbReference type="Pfam" id="PF07685">
    <property type="entry name" value="GATase_3"/>
    <property type="match status" value="1"/>
</dbReference>
<keyword evidence="3 7" id="KW-0547">Nucleotide-binding</keyword>
<evidence type="ECO:0000313" key="11">
    <source>
        <dbReference type="Proteomes" id="UP000184526"/>
    </source>
</evidence>
<keyword evidence="2 7" id="KW-0436">Ligase</keyword>
<evidence type="ECO:0000259" key="9">
    <source>
        <dbReference type="Pfam" id="PF07685"/>
    </source>
</evidence>
<dbReference type="GO" id="GO:0042242">
    <property type="term" value="F:cobyrinic acid a,c-diamide synthase activity"/>
    <property type="evidence" value="ECO:0007669"/>
    <property type="project" value="UniProtKB-UniRule"/>
</dbReference>
<dbReference type="EC" id="6.3.5.11" evidence="7"/>
<dbReference type="InterPro" id="IPR027417">
    <property type="entry name" value="P-loop_NTPase"/>
</dbReference>
<evidence type="ECO:0000259" key="8">
    <source>
        <dbReference type="Pfam" id="PF01656"/>
    </source>
</evidence>
<comment type="catalytic activity">
    <reaction evidence="7">
        <text>cob(II)yrinate + 2 L-glutamine + 2 ATP + 2 H2O = cob(II)yrinate a,c diamide + 2 L-glutamate + 2 ADP + 2 phosphate + 2 H(+)</text>
        <dbReference type="Rhea" id="RHEA:26289"/>
        <dbReference type="ChEBI" id="CHEBI:15377"/>
        <dbReference type="ChEBI" id="CHEBI:15378"/>
        <dbReference type="ChEBI" id="CHEBI:29985"/>
        <dbReference type="ChEBI" id="CHEBI:30616"/>
        <dbReference type="ChEBI" id="CHEBI:43474"/>
        <dbReference type="ChEBI" id="CHEBI:58359"/>
        <dbReference type="ChEBI" id="CHEBI:58537"/>
        <dbReference type="ChEBI" id="CHEBI:58894"/>
        <dbReference type="ChEBI" id="CHEBI:456216"/>
        <dbReference type="EC" id="6.3.5.11"/>
    </reaction>
</comment>
<feature type="domain" description="CobB/CobQ-like glutamine amidotransferase" evidence="9">
    <location>
        <begin position="238"/>
        <end position="432"/>
    </location>
</feature>
<comment type="miscellaneous">
    <text evidence="7">The a and c carboxylates of cobyrinate are activated for nucleophilic attack via formation of a phosphorylated intermediate by ATP. CbiA catalyzes first the amidation of the c-carboxylate, and then that of the a-carboxylate.</text>
</comment>
<evidence type="ECO:0000256" key="1">
    <source>
        <dbReference type="ARBA" id="ARBA00001946"/>
    </source>
</evidence>
<comment type="function">
    <text evidence="7">Catalyzes the ATP-dependent amidation of the two carboxylate groups at positions a and c of cobyrinate, using either L-glutamine or ammonia as the nitrogen source.</text>
</comment>
<keyword evidence="5 7" id="KW-0460">Magnesium</keyword>
<name>A0A1M5TWN5_9CLOT</name>
<evidence type="ECO:0000256" key="4">
    <source>
        <dbReference type="ARBA" id="ARBA00022840"/>
    </source>
</evidence>
<organism evidence="10 11">
    <name type="scientific">Clostridium collagenovorans DSM 3089</name>
    <dbReference type="NCBI Taxonomy" id="1121306"/>
    <lineage>
        <taxon>Bacteria</taxon>
        <taxon>Bacillati</taxon>
        <taxon>Bacillota</taxon>
        <taxon>Clostridia</taxon>
        <taxon>Eubacteriales</taxon>
        <taxon>Clostridiaceae</taxon>
        <taxon>Clostridium</taxon>
    </lineage>
</organism>
<dbReference type="Proteomes" id="UP000184526">
    <property type="component" value="Unassembled WGS sequence"/>
</dbReference>
<feature type="site" description="Increases nucleophilicity of active site Cys" evidence="7">
    <location>
        <position position="427"/>
    </location>
</feature>
<dbReference type="Gene3D" id="3.40.50.300">
    <property type="entry name" value="P-loop containing nucleotide triphosphate hydrolases"/>
    <property type="match status" value="1"/>
</dbReference>
<evidence type="ECO:0000256" key="2">
    <source>
        <dbReference type="ARBA" id="ARBA00022598"/>
    </source>
</evidence>
<keyword evidence="4 7" id="KW-0067">ATP-binding</keyword>
<dbReference type="SUPFAM" id="SSF52317">
    <property type="entry name" value="Class I glutamine amidotransferase-like"/>
    <property type="match status" value="1"/>
</dbReference>
<dbReference type="GO" id="GO:0009236">
    <property type="term" value="P:cobalamin biosynthetic process"/>
    <property type="evidence" value="ECO:0007669"/>
    <property type="project" value="UniProtKB-UniRule"/>
</dbReference>
<dbReference type="SUPFAM" id="SSF52540">
    <property type="entry name" value="P-loop containing nucleoside triphosphate hydrolases"/>
    <property type="match status" value="1"/>
</dbReference>
<dbReference type="PROSITE" id="PS51274">
    <property type="entry name" value="GATASE_COBBQ"/>
    <property type="match status" value="1"/>
</dbReference>
<dbReference type="OrthoDB" id="9764035at2"/>
<dbReference type="PANTHER" id="PTHR43873">
    <property type="entry name" value="COBYRINATE A,C-DIAMIDE SYNTHASE"/>
    <property type="match status" value="1"/>
</dbReference>
<comment type="domain">
    <text evidence="7">Comprises of two domains. The C-terminal domain contains the binding site for glutamine and catalyzes the hydrolysis of this substrate to glutamate and ammonia. The N-terminal domain is anticipated to bind ATP and cobyrinate and catalyzes the ultimate synthesis of the diamide product. The ammonia produced via the glutaminase domain is probably translocated to the adjacent domain via a molecular tunnel, where it reacts with an activated intermediate.</text>
</comment>
<feature type="domain" description="CobQ/CobB/MinD/ParA nucleotide binding" evidence="8">
    <location>
        <begin position="4"/>
        <end position="184"/>
    </location>
</feature>
<accession>A0A1M5TWN5</accession>
<dbReference type="STRING" id="1121306.SAMN02745196_00744"/>
<proteinExistence type="inferred from homology"/>
<evidence type="ECO:0000256" key="5">
    <source>
        <dbReference type="ARBA" id="ARBA00022842"/>
    </source>
</evidence>
<dbReference type="NCBIfam" id="TIGR00379">
    <property type="entry name" value="cobB"/>
    <property type="match status" value="1"/>
</dbReference>
<dbReference type="Pfam" id="PF01656">
    <property type="entry name" value="CbiA"/>
    <property type="match status" value="1"/>
</dbReference>
<comment type="similarity">
    <text evidence="7">Belongs to the CobB/CbiA family.</text>
</comment>
<dbReference type="InterPro" id="IPR029062">
    <property type="entry name" value="Class_I_gatase-like"/>
</dbReference>
<dbReference type="AlphaFoldDB" id="A0A1M5TWN5"/>
<dbReference type="CDD" id="cd05388">
    <property type="entry name" value="CobB_N"/>
    <property type="match status" value="1"/>
</dbReference>
<keyword evidence="6 7" id="KW-0315">Glutamine amidotransferase</keyword>
<evidence type="ECO:0000313" key="10">
    <source>
        <dbReference type="EMBL" id="SHH55071.1"/>
    </source>
</evidence>
<dbReference type="GO" id="GO:0005524">
    <property type="term" value="F:ATP binding"/>
    <property type="evidence" value="ECO:0007669"/>
    <property type="project" value="UniProtKB-UniRule"/>
</dbReference>
<comment type="pathway">
    <text evidence="7">Cofactor biosynthesis; adenosylcobalamin biosynthesis; cob(II)yrinate a,c-diamide from sirohydrochlorin (anaerobic route): step 10/10.</text>
</comment>
<dbReference type="EMBL" id="FQXP01000003">
    <property type="protein sequence ID" value="SHH55071.1"/>
    <property type="molecule type" value="Genomic_DNA"/>
</dbReference>
<dbReference type="HAMAP" id="MF_00027">
    <property type="entry name" value="CobB_CbiA"/>
    <property type="match status" value="1"/>
</dbReference>
<gene>
    <name evidence="7" type="primary">cbiA</name>
    <name evidence="10" type="ORF">SAMN02745196_00744</name>
</gene>